<dbReference type="PROSITE" id="PS51898">
    <property type="entry name" value="TYR_RECOMBINASE"/>
    <property type="match status" value="1"/>
</dbReference>
<dbReference type="InterPro" id="IPR011010">
    <property type="entry name" value="DNA_brk_join_enz"/>
</dbReference>
<evidence type="ECO:0000259" key="4">
    <source>
        <dbReference type="PROSITE" id="PS51898"/>
    </source>
</evidence>
<dbReference type="InterPro" id="IPR050090">
    <property type="entry name" value="Tyrosine_recombinase_XerCD"/>
</dbReference>
<dbReference type="Pfam" id="PF00589">
    <property type="entry name" value="Phage_integrase"/>
    <property type="match status" value="1"/>
</dbReference>
<keyword evidence="3" id="KW-0233">DNA recombination</keyword>
<comment type="similarity">
    <text evidence="1">Belongs to the 'phage' integrase family.</text>
</comment>
<keyword evidence="2" id="KW-0238">DNA-binding</keyword>
<dbReference type="GO" id="GO:0006310">
    <property type="term" value="P:DNA recombination"/>
    <property type="evidence" value="ECO:0007669"/>
    <property type="project" value="UniProtKB-KW"/>
</dbReference>
<comment type="caution">
    <text evidence="5">The sequence shown here is derived from an EMBL/GenBank/DDBJ whole genome shotgun (WGS) entry which is preliminary data.</text>
</comment>
<name>A0A9D2NZV1_9FIRM</name>
<dbReference type="PANTHER" id="PTHR30349:SF41">
    <property type="entry name" value="INTEGRASE_RECOMBINASE PROTEIN MJ0367-RELATED"/>
    <property type="match status" value="1"/>
</dbReference>
<dbReference type="GO" id="GO:0003677">
    <property type="term" value="F:DNA binding"/>
    <property type="evidence" value="ECO:0007669"/>
    <property type="project" value="UniProtKB-KW"/>
</dbReference>
<evidence type="ECO:0000313" key="5">
    <source>
        <dbReference type="EMBL" id="HJC40987.1"/>
    </source>
</evidence>
<sequence length="181" mass="20057">MKTEYLLEKQVGHVLAALTPQNQLIARVCLHTGLRVGDVVSLRTQDIGLQFTVTEAKTKKRRRVGLPAGLLADIQEQAGDEWAFPGRSLGRHKTRQAVWADVKRAARAFRLPQNVAPHSLRKVYAVDLLAKYGDLQRVQRALNHGGVETTLIYAMADRLLEAKMSAKSGKKKRGGAAWKVV</sequence>
<proteinExistence type="inferred from homology"/>
<evidence type="ECO:0000256" key="2">
    <source>
        <dbReference type="ARBA" id="ARBA00023125"/>
    </source>
</evidence>
<gene>
    <name evidence="5" type="ORF">H9701_05480</name>
</gene>
<evidence type="ECO:0000313" key="6">
    <source>
        <dbReference type="Proteomes" id="UP000823882"/>
    </source>
</evidence>
<dbReference type="AlphaFoldDB" id="A0A9D2NZV1"/>
<dbReference type="Proteomes" id="UP000823882">
    <property type="component" value="Unassembled WGS sequence"/>
</dbReference>
<evidence type="ECO:0000256" key="1">
    <source>
        <dbReference type="ARBA" id="ARBA00008857"/>
    </source>
</evidence>
<dbReference type="Gene3D" id="1.10.443.10">
    <property type="entry name" value="Intergrase catalytic core"/>
    <property type="match status" value="1"/>
</dbReference>
<organism evidence="5 6">
    <name type="scientific">Candidatus Intestinimonas pullistercoris</name>
    <dbReference type="NCBI Taxonomy" id="2838623"/>
    <lineage>
        <taxon>Bacteria</taxon>
        <taxon>Bacillati</taxon>
        <taxon>Bacillota</taxon>
        <taxon>Clostridia</taxon>
        <taxon>Eubacteriales</taxon>
        <taxon>Intestinimonas</taxon>
    </lineage>
</organism>
<reference evidence="5" key="1">
    <citation type="journal article" date="2021" name="PeerJ">
        <title>Extensive microbial diversity within the chicken gut microbiome revealed by metagenomics and culture.</title>
        <authorList>
            <person name="Gilroy R."/>
            <person name="Ravi A."/>
            <person name="Getino M."/>
            <person name="Pursley I."/>
            <person name="Horton D.L."/>
            <person name="Alikhan N.F."/>
            <person name="Baker D."/>
            <person name="Gharbi K."/>
            <person name="Hall N."/>
            <person name="Watson M."/>
            <person name="Adriaenssens E.M."/>
            <person name="Foster-Nyarko E."/>
            <person name="Jarju S."/>
            <person name="Secka A."/>
            <person name="Antonio M."/>
            <person name="Oren A."/>
            <person name="Chaudhuri R.R."/>
            <person name="La Ragione R."/>
            <person name="Hildebrand F."/>
            <person name="Pallen M.J."/>
        </authorList>
    </citation>
    <scope>NUCLEOTIDE SEQUENCE</scope>
    <source>
        <strain evidence="5">CHK186-1790</strain>
    </source>
</reference>
<dbReference type="InterPro" id="IPR002104">
    <property type="entry name" value="Integrase_catalytic"/>
</dbReference>
<reference evidence="5" key="2">
    <citation type="submission" date="2021-04" db="EMBL/GenBank/DDBJ databases">
        <authorList>
            <person name="Gilroy R."/>
        </authorList>
    </citation>
    <scope>NUCLEOTIDE SEQUENCE</scope>
    <source>
        <strain evidence="5">CHK186-1790</strain>
    </source>
</reference>
<dbReference type="GO" id="GO:0015074">
    <property type="term" value="P:DNA integration"/>
    <property type="evidence" value="ECO:0007669"/>
    <property type="project" value="InterPro"/>
</dbReference>
<dbReference type="EMBL" id="DWWJ01000097">
    <property type="protein sequence ID" value="HJC40987.1"/>
    <property type="molecule type" value="Genomic_DNA"/>
</dbReference>
<dbReference type="PANTHER" id="PTHR30349">
    <property type="entry name" value="PHAGE INTEGRASE-RELATED"/>
    <property type="match status" value="1"/>
</dbReference>
<dbReference type="InterPro" id="IPR013762">
    <property type="entry name" value="Integrase-like_cat_sf"/>
</dbReference>
<evidence type="ECO:0000256" key="3">
    <source>
        <dbReference type="ARBA" id="ARBA00023172"/>
    </source>
</evidence>
<accession>A0A9D2NZV1</accession>
<dbReference type="SUPFAM" id="SSF56349">
    <property type="entry name" value="DNA breaking-rejoining enzymes"/>
    <property type="match status" value="1"/>
</dbReference>
<feature type="domain" description="Tyr recombinase" evidence="4">
    <location>
        <begin position="1"/>
        <end position="166"/>
    </location>
</feature>
<protein>
    <submittedName>
        <fullName evidence="5">Tyrosine-type recombinase/integrase</fullName>
    </submittedName>
</protein>